<dbReference type="Ensembl" id="ENSABRT00000029595.1">
    <property type="protein sequence ID" value="ENSABRP00000021044.1"/>
    <property type="gene ID" value="ENSABRG00000017887.1"/>
</dbReference>
<evidence type="ECO:0000313" key="1">
    <source>
        <dbReference type="Ensembl" id="ENSABRP00000021044.1"/>
    </source>
</evidence>
<sequence>AGFGFRALLSPSAEPARYCNTVRGPAPAQGVTACVCERGRCLFVCAGFCSADPLCSPCRAIHQLWQPRQFQAPAMPFPGGEEQHFPSWQVAGLPPSLLRAVLGSALPQPQATGLFLQPTSTCPEAELCSRLSGPRRVPAASPARCALPACPEAPAITGSRQAVAACPAGSGQGRGCCQAGRCCGAPKGPQAAFPAALPVASGGRWALWAPVTPVAHPQPRARLGLPRLASAPPCCHLARDVSTDMSWSFPSPQIATRCSYPSSAPSRGAAEWGMRVPGV</sequence>
<name>A0A8B9IAG1_9AVES</name>
<dbReference type="AlphaFoldDB" id="A0A8B9IAG1"/>
<organism evidence="1 2">
    <name type="scientific">Anser brachyrhynchus</name>
    <name type="common">Pink-footed goose</name>
    <dbReference type="NCBI Taxonomy" id="132585"/>
    <lineage>
        <taxon>Eukaryota</taxon>
        <taxon>Metazoa</taxon>
        <taxon>Chordata</taxon>
        <taxon>Craniata</taxon>
        <taxon>Vertebrata</taxon>
        <taxon>Euteleostomi</taxon>
        <taxon>Archelosauria</taxon>
        <taxon>Archosauria</taxon>
        <taxon>Dinosauria</taxon>
        <taxon>Saurischia</taxon>
        <taxon>Theropoda</taxon>
        <taxon>Coelurosauria</taxon>
        <taxon>Aves</taxon>
        <taxon>Neognathae</taxon>
        <taxon>Galloanserae</taxon>
        <taxon>Anseriformes</taxon>
        <taxon>Anatidae</taxon>
        <taxon>Anserinae</taxon>
        <taxon>Anser</taxon>
    </lineage>
</organism>
<accession>A0A8B9IAG1</accession>
<reference evidence="1" key="1">
    <citation type="submission" date="2025-08" db="UniProtKB">
        <authorList>
            <consortium name="Ensembl"/>
        </authorList>
    </citation>
    <scope>IDENTIFICATION</scope>
</reference>
<reference evidence="1" key="2">
    <citation type="submission" date="2025-09" db="UniProtKB">
        <authorList>
            <consortium name="Ensembl"/>
        </authorList>
    </citation>
    <scope>IDENTIFICATION</scope>
</reference>
<dbReference type="Proteomes" id="UP000694426">
    <property type="component" value="Unplaced"/>
</dbReference>
<keyword evidence="2" id="KW-1185">Reference proteome</keyword>
<proteinExistence type="predicted"/>
<protein>
    <submittedName>
        <fullName evidence="1">Uncharacterized protein</fullName>
    </submittedName>
</protein>
<evidence type="ECO:0000313" key="2">
    <source>
        <dbReference type="Proteomes" id="UP000694426"/>
    </source>
</evidence>